<feature type="region of interest" description="Disordered" evidence="3">
    <location>
        <begin position="215"/>
        <end position="234"/>
    </location>
</feature>
<dbReference type="EMBL" id="JABWMJ010000026">
    <property type="protein sequence ID" value="NUZ09064.1"/>
    <property type="molecule type" value="Genomic_DNA"/>
</dbReference>
<dbReference type="Proteomes" id="UP000529637">
    <property type="component" value="Unassembled WGS sequence"/>
</dbReference>
<keyword evidence="2" id="KW-0184">Conjugation</keyword>
<proteinExistence type="inferred from homology"/>
<dbReference type="RefSeq" id="WP_176071914.1">
    <property type="nucleotide sequence ID" value="NZ_JABWMJ010000026.1"/>
</dbReference>
<dbReference type="Gene3D" id="3.30.930.30">
    <property type="match status" value="1"/>
</dbReference>
<organism evidence="5 6">
    <name type="scientific">Piscinibacter koreensis</name>
    <dbReference type="NCBI Taxonomy" id="2742824"/>
    <lineage>
        <taxon>Bacteria</taxon>
        <taxon>Pseudomonadati</taxon>
        <taxon>Pseudomonadota</taxon>
        <taxon>Betaproteobacteria</taxon>
        <taxon>Burkholderiales</taxon>
        <taxon>Sphaerotilaceae</taxon>
        <taxon>Piscinibacter</taxon>
    </lineage>
</organism>
<feature type="domain" description="MobA/MobL protein" evidence="4">
    <location>
        <begin position="15"/>
        <end position="232"/>
    </location>
</feature>
<keyword evidence="6" id="KW-1185">Reference proteome</keyword>
<evidence type="ECO:0000256" key="2">
    <source>
        <dbReference type="ARBA" id="ARBA00022971"/>
    </source>
</evidence>
<sequence>MFHLSVKPISRAAGRSATAAAAYRAGAEIVDHRTGEVHDYTRKSDIVHSEILVPPGAPAWAEDRTALWNAAEAAEKRKDARVARDYEVAIPKELTRAQGIELVRDFSQGLADRYGVAVDFNVHKDELKAWDGSEKGYQGYHAHILTSTRKLGRDGFGEKAAIELSDTKRKSLGLGDGAAEIEHIRRLWEVAANRHLEQANEAQRIDRRSLKDQGIDRDPTVHLGPHATGLERDGISSRLGDINRQVIAEAKERIENKRAVRELKDEIRLLEPTARKTSVARNSRTKPAVAAEVAPAASVDRGAEIARRSRERDERVRRVLAKAEQRRARREEAYRKLAQTRPQAPRGLLAVFQQKGHQAAMAGWERAKALGWKLAEQAKQLAQRLREVASPERVRQWAQTIAASANPLREARREPEQTSKARVVAAEALRERHLGSAAPGPSSQLSEQLLALKREWERTQPLRDKARRNEPLTLMEKWDVARAWDGLAQIMGAIGHDATPEQRQSVDKARLQAHRRVAAAVFLSLPRDEAIKQHPKLADAYTLLEAFDRKLKAEGVTLPQRQQVTERSRQRIATAIEQGKSIQVKGKEQPEPVRQVQRARDRGIER</sequence>
<accession>A0A7Y6TZ83</accession>
<dbReference type="Pfam" id="PF03389">
    <property type="entry name" value="MobA_MobL"/>
    <property type="match status" value="1"/>
</dbReference>
<evidence type="ECO:0000256" key="1">
    <source>
        <dbReference type="ARBA" id="ARBA00010873"/>
    </source>
</evidence>
<dbReference type="NCBIfam" id="NF041496">
    <property type="entry name" value="MobQ"/>
    <property type="match status" value="1"/>
</dbReference>
<dbReference type="AlphaFoldDB" id="A0A7Y6TZ83"/>
<reference evidence="5 6" key="1">
    <citation type="submission" date="2020-06" db="EMBL/GenBank/DDBJ databases">
        <title>Schlegella sp. ID0723 isolated from air conditioner.</title>
        <authorList>
            <person name="Kim D.Y."/>
            <person name="Kim D.-U."/>
        </authorList>
    </citation>
    <scope>NUCLEOTIDE SEQUENCE [LARGE SCALE GENOMIC DNA]</scope>
    <source>
        <strain evidence="5 6">ID0723</strain>
    </source>
</reference>
<comment type="caution">
    <text evidence="5">The sequence shown here is derived from an EMBL/GenBank/DDBJ whole genome shotgun (WGS) entry which is preliminary data.</text>
</comment>
<dbReference type="InterPro" id="IPR005053">
    <property type="entry name" value="MobA_MobL"/>
</dbReference>
<feature type="region of interest" description="Disordered" evidence="3">
    <location>
        <begin position="576"/>
        <end position="606"/>
    </location>
</feature>
<evidence type="ECO:0000259" key="4">
    <source>
        <dbReference type="Pfam" id="PF03389"/>
    </source>
</evidence>
<name>A0A7Y6TZ83_9BURK</name>
<protein>
    <submittedName>
        <fullName evidence="5">MobA/MobL family protein</fullName>
    </submittedName>
</protein>
<gene>
    <name evidence="5" type="ORF">HQN59_25320</name>
</gene>
<evidence type="ECO:0000313" key="6">
    <source>
        <dbReference type="Proteomes" id="UP000529637"/>
    </source>
</evidence>
<evidence type="ECO:0000256" key="3">
    <source>
        <dbReference type="SAM" id="MobiDB-lite"/>
    </source>
</evidence>
<comment type="similarity">
    <text evidence="1">Belongs to the MobA/MobL family.</text>
</comment>
<evidence type="ECO:0000313" key="5">
    <source>
        <dbReference type="EMBL" id="NUZ09064.1"/>
    </source>
</evidence>